<dbReference type="Proteomes" id="UP000799764">
    <property type="component" value="Unassembled WGS sequence"/>
</dbReference>
<feature type="region of interest" description="Disordered" evidence="1">
    <location>
        <begin position="247"/>
        <end position="281"/>
    </location>
</feature>
<sequence length="333" mass="37163">MATGKPQALSDRTEDIRKWQIQAYDGAEANASRAIISTLYDGSMSVLKAILEHTKKEPTEHSRYPFLERSLAALFFWGRDHGVSQGELDAALQFSHRLRDTVLTLLVSLGDLLSLGLVQAVPTPEERQAILKTSNIISLTEDARLLLDEPSDTVKHNGDITQLCVSLQNITEGLTVLSSSLGAIADDEFDEEEARAWVQLKDRAAHEYFVDLISARFPSARQQLVQSLGQSNWDRYNYLQRLRDSAANKPDKARADKARSEFHDSGIGSSAPSQSVMGHDHHQPDYAATVVSSRAESSHKRLPPLPEVARFGAPFECEVCGRWMHITRTKEWK</sequence>
<dbReference type="EMBL" id="MU001511">
    <property type="protein sequence ID" value="KAF2438858.1"/>
    <property type="molecule type" value="Genomic_DNA"/>
</dbReference>
<dbReference type="PANTHER" id="PTHR35391:SF7">
    <property type="entry name" value="C2H2-TYPE DOMAIN-CONTAINING PROTEIN"/>
    <property type="match status" value="1"/>
</dbReference>
<accession>A0A9P4P8W6</accession>
<protein>
    <submittedName>
        <fullName evidence="2">Uncharacterized protein</fullName>
    </submittedName>
</protein>
<feature type="compositionally biased region" description="Basic and acidic residues" evidence="1">
    <location>
        <begin position="247"/>
        <end position="264"/>
    </location>
</feature>
<gene>
    <name evidence="2" type="ORF">P171DRAFT_370916</name>
</gene>
<dbReference type="PANTHER" id="PTHR35391">
    <property type="entry name" value="C2H2-TYPE DOMAIN-CONTAINING PROTEIN-RELATED"/>
    <property type="match status" value="1"/>
</dbReference>
<dbReference type="AlphaFoldDB" id="A0A9P4P8W6"/>
<keyword evidence="3" id="KW-1185">Reference proteome</keyword>
<evidence type="ECO:0000313" key="3">
    <source>
        <dbReference type="Proteomes" id="UP000799764"/>
    </source>
</evidence>
<feature type="compositionally biased region" description="Polar residues" evidence="1">
    <location>
        <begin position="267"/>
        <end position="276"/>
    </location>
</feature>
<proteinExistence type="predicted"/>
<evidence type="ECO:0000256" key="1">
    <source>
        <dbReference type="SAM" id="MobiDB-lite"/>
    </source>
</evidence>
<organism evidence="2 3">
    <name type="scientific">Karstenula rhodostoma CBS 690.94</name>
    <dbReference type="NCBI Taxonomy" id="1392251"/>
    <lineage>
        <taxon>Eukaryota</taxon>
        <taxon>Fungi</taxon>
        <taxon>Dikarya</taxon>
        <taxon>Ascomycota</taxon>
        <taxon>Pezizomycotina</taxon>
        <taxon>Dothideomycetes</taxon>
        <taxon>Pleosporomycetidae</taxon>
        <taxon>Pleosporales</taxon>
        <taxon>Massarineae</taxon>
        <taxon>Didymosphaeriaceae</taxon>
        <taxon>Karstenula</taxon>
    </lineage>
</organism>
<dbReference type="OrthoDB" id="20872at2759"/>
<reference evidence="2" key="1">
    <citation type="journal article" date="2020" name="Stud. Mycol.">
        <title>101 Dothideomycetes genomes: a test case for predicting lifestyles and emergence of pathogens.</title>
        <authorList>
            <person name="Haridas S."/>
            <person name="Albert R."/>
            <person name="Binder M."/>
            <person name="Bloem J."/>
            <person name="Labutti K."/>
            <person name="Salamov A."/>
            <person name="Andreopoulos B."/>
            <person name="Baker S."/>
            <person name="Barry K."/>
            <person name="Bills G."/>
            <person name="Bluhm B."/>
            <person name="Cannon C."/>
            <person name="Castanera R."/>
            <person name="Culley D."/>
            <person name="Daum C."/>
            <person name="Ezra D."/>
            <person name="Gonzalez J."/>
            <person name="Henrissat B."/>
            <person name="Kuo A."/>
            <person name="Liang C."/>
            <person name="Lipzen A."/>
            <person name="Lutzoni F."/>
            <person name="Magnuson J."/>
            <person name="Mondo S."/>
            <person name="Nolan M."/>
            <person name="Ohm R."/>
            <person name="Pangilinan J."/>
            <person name="Park H.-J."/>
            <person name="Ramirez L."/>
            <person name="Alfaro M."/>
            <person name="Sun H."/>
            <person name="Tritt A."/>
            <person name="Yoshinaga Y."/>
            <person name="Zwiers L.-H."/>
            <person name="Turgeon B."/>
            <person name="Goodwin S."/>
            <person name="Spatafora J."/>
            <person name="Crous P."/>
            <person name="Grigoriev I."/>
        </authorList>
    </citation>
    <scope>NUCLEOTIDE SEQUENCE</scope>
    <source>
        <strain evidence="2">CBS 690.94</strain>
    </source>
</reference>
<comment type="caution">
    <text evidence="2">The sequence shown here is derived from an EMBL/GenBank/DDBJ whole genome shotgun (WGS) entry which is preliminary data.</text>
</comment>
<name>A0A9P4P8W6_9PLEO</name>
<evidence type="ECO:0000313" key="2">
    <source>
        <dbReference type="EMBL" id="KAF2438858.1"/>
    </source>
</evidence>